<reference evidence="9" key="1">
    <citation type="submission" date="2024-06" db="EMBL/GenBank/DDBJ databases">
        <title>Genome sequence of Vogesella sp. MAHUQ-64.</title>
        <authorList>
            <person name="Huq M.A."/>
        </authorList>
    </citation>
    <scope>NUCLEOTIDE SEQUENCE</scope>
    <source>
        <strain evidence="9">MAHUQ-64</strain>
    </source>
</reference>
<dbReference type="Proteomes" id="UP001433638">
    <property type="component" value="Unassembled WGS sequence"/>
</dbReference>
<dbReference type="GO" id="GO:0005524">
    <property type="term" value="F:ATP binding"/>
    <property type="evidence" value="ECO:0007669"/>
    <property type="project" value="UniProtKB-KW"/>
</dbReference>
<dbReference type="Gene3D" id="3.40.50.300">
    <property type="entry name" value="P-loop containing nucleotide triphosphate hydrolases"/>
    <property type="match status" value="1"/>
</dbReference>
<evidence type="ECO:0000256" key="7">
    <source>
        <dbReference type="ARBA" id="ARBA00023136"/>
    </source>
</evidence>
<comment type="caution">
    <text evidence="9">The sequence shown here is derived from an EMBL/GenBank/DDBJ whole genome shotgun (WGS) entry which is preliminary data.</text>
</comment>
<dbReference type="EMBL" id="JBEFLD010000003">
    <property type="protein sequence ID" value="MEQ6290464.1"/>
    <property type="molecule type" value="Genomic_DNA"/>
</dbReference>
<evidence type="ECO:0000259" key="8">
    <source>
        <dbReference type="PROSITE" id="PS50893"/>
    </source>
</evidence>
<keyword evidence="10" id="KW-1185">Reference proteome</keyword>
<dbReference type="InterPro" id="IPR003593">
    <property type="entry name" value="AAA+_ATPase"/>
</dbReference>
<dbReference type="SUPFAM" id="SSF52540">
    <property type="entry name" value="P-loop containing nucleoside triphosphate hydrolases"/>
    <property type="match status" value="1"/>
</dbReference>
<organism evidence="9 10">
    <name type="scientific">Vogesella oryzagri</name>
    <dbReference type="NCBI Taxonomy" id="3160864"/>
    <lineage>
        <taxon>Bacteria</taxon>
        <taxon>Pseudomonadati</taxon>
        <taxon>Pseudomonadota</taxon>
        <taxon>Betaproteobacteria</taxon>
        <taxon>Neisseriales</taxon>
        <taxon>Chromobacteriaceae</taxon>
        <taxon>Vogesella</taxon>
    </lineage>
</organism>
<gene>
    <name evidence="9" type="ORF">ABNW52_07530</name>
</gene>
<dbReference type="SMART" id="SM00382">
    <property type="entry name" value="AAA"/>
    <property type="match status" value="1"/>
</dbReference>
<accession>A0ABV1M2K3</accession>
<dbReference type="PROSITE" id="PS50893">
    <property type="entry name" value="ABC_TRANSPORTER_2"/>
    <property type="match status" value="1"/>
</dbReference>
<keyword evidence="2" id="KW-1003">Cell membrane</keyword>
<keyword evidence="5 9" id="KW-0067">ATP-binding</keyword>
<dbReference type="InterPro" id="IPR017871">
    <property type="entry name" value="ABC_transporter-like_CS"/>
</dbReference>
<evidence type="ECO:0000256" key="6">
    <source>
        <dbReference type="ARBA" id="ARBA00022967"/>
    </source>
</evidence>
<evidence type="ECO:0000313" key="9">
    <source>
        <dbReference type="EMBL" id="MEQ6290464.1"/>
    </source>
</evidence>
<feature type="domain" description="ABC transporter" evidence="8">
    <location>
        <begin position="2"/>
        <end position="228"/>
    </location>
</feature>
<dbReference type="InterPro" id="IPR003439">
    <property type="entry name" value="ABC_transporter-like_ATP-bd"/>
</dbReference>
<dbReference type="InterPro" id="IPR027417">
    <property type="entry name" value="P-loop_NTPase"/>
</dbReference>
<dbReference type="PROSITE" id="PS00211">
    <property type="entry name" value="ABC_TRANSPORTER_1"/>
    <property type="match status" value="1"/>
</dbReference>
<keyword evidence="3" id="KW-0997">Cell inner membrane</keyword>
<dbReference type="PANTHER" id="PTHR42781:SF5">
    <property type="entry name" value="PUTRESCINE TRANSPORT ATP-BINDING PROTEIN POTG"/>
    <property type="match status" value="1"/>
</dbReference>
<evidence type="ECO:0000256" key="1">
    <source>
        <dbReference type="ARBA" id="ARBA00022448"/>
    </source>
</evidence>
<proteinExistence type="predicted"/>
<dbReference type="InterPro" id="IPR050093">
    <property type="entry name" value="ABC_SmlMolc_Importer"/>
</dbReference>
<keyword evidence="1" id="KW-0813">Transport</keyword>
<name>A0ABV1M2K3_9NEIS</name>
<evidence type="ECO:0000256" key="4">
    <source>
        <dbReference type="ARBA" id="ARBA00022741"/>
    </source>
</evidence>
<dbReference type="Pfam" id="PF00005">
    <property type="entry name" value="ABC_tran"/>
    <property type="match status" value="1"/>
</dbReference>
<keyword evidence="4" id="KW-0547">Nucleotide-binding</keyword>
<dbReference type="RefSeq" id="WP_349585972.1">
    <property type="nucleotide sequence ID" value="NZ_JBEFLD010000003.1"/>
</dbReference>
<protein>
    <submittedName>
        <fullName evidence="9">ATP-binding cassette domain-containing protein</fullName>
    </submittedName>
</protein>
<sequence length="286" mass="30723">MIRFKLQKQLSPRLTLDVAAELPPGQITALTGDSGAGKTTLLRLLAGLSHADSGTLAVGDEQWINGRHSLPPQARGVGMVFQDYALFPHLDVRHNIAYGASRDDLPLVEELLTLTGLAAHAGQRPAQLSGGQRQRVALARALARRPRLLLLDEPLSALDPALRSRLQDELLLLQQRFAVTTVLVSHDIPEVFKLASQVLQLADGRIARRGSPAQVYLQGSTAGRLHLNATVLAIQPADLLWRVTVQSGGSMVDILLDHDEAAGLRVGSPLPLLACNLTPLPQASRA</sequence>
<evidence type="ECO:0000256" key="2">
    <source>
        <dbReference type="ARBA" id="ARBA00022475"/>
    </source>
</evidence>
<keyword evidence="6" id="KW-1278">Translocase</keyword>
<evidence type="ECO:0000256" key="3">
    <source>
        <dbReference type="ARBA" id="ARBA00022519"/>
    </source>
</evidence>
<dbReference type="PANTHER" id="PTHR42781">
    <property type="entry name" value="SPERMIDINE/PUTRESCINE IMPORT ATP-BINDING PROTEIN POTA"/>
    <property type="match status" value="1"/>
</dbReference>
<evidence type="ECO:0000313" key="10">
    <source>
        <dbReference type="Proteomes" id="UP001433638"/>
    </source>
</evidence>
<evidence type="ECO:0000256" key="5">
    <source>
        <dbReference type="ARBA" id="ARBA00022840"/>
    </source>
</evidence>
<keyword evidence="7" id="KW-0472">Membrane</keyword>